<dbReference type="InterPro" id="IPR003656">
    <property type="entry name" value="Znf_BED"/>
</dbReference>
<reference evidence="6 7" key="1">
    <citation type="journal article" date="2015" name="Genome Biol. Evol.">
        <title>Comparative Genomics of a Bacterivorous Green Alga Reveals Evolutionary Causalities and Consequences of Phago-Mixotrophic Mode of Nutrition.</title>
        <authorList>
            <person name="Burns J.A."/>
            <person name="Paasch A."/>
            <person name="Narechania A."/>
            <person name="Kim E."/>
        </authorList>
    </citation>
    <scope>NUCLEOTIDE SEQUENCE [LARGE SCALE GENOMIC DNA]</scope>
    <source>
        <strain evidence="6 7">PLY_AMNH</strain>
    </source>
</reference>
<keyword evidence="7" id="KW-1185">Reference proteome</keyword>
<gene>
    <name evidence="6" type="ORF">CYMTET_17669</name>
</gene>
<dbReference type="AlphaFoldDB" id="A0AAE0G9N5"/>
<evidence type="ECO:0000313" key="7">
    <source>
        <dbReference type="Proteomes" id="UP001190700"/>
    </source>
</evidence>
<name>A0AAE0G9N5_9CHLO</name>
<evidence type="ECO:0000256" key="3">
    <source>
        <dbReference type="ARBA" id="ARBA00022833"/>
    </source>
</evidence>
<dbReference type="SMART" id="SM00614">
    <property type="entry name" value="ZnF_BED"/>
    <property type="match status" value="1"/>
</dbReference>
<dbReference type="SUPFAM" id="SSF57667">
    <property type="entry name" value="beta-beta-alpha zinc fingers"/>
    <property type="match status" value="1"/>
</dbReference>
<evidence type="ECO:0000256" key="4">
    <source>
        <dbReference type="PROSITE-ProRule" id="PRU00027"/>
    </source>
</evidence>
<accession>A0AAE0G9N5</accession>
<evidence type="ECO:0000256" key="2">
    <source>
        <dbReference type="ARBA" id="ARBA00022771"/>
    </source>
</evidence>
<evidence type="ECO:0000256" key="1">
    <source>
        <dbReference type="ARBA" id="ARBA00022723"/>
    </source>
</evidence>
<protein>
    <recommendedName>
        <fullName evidence="5">BED-type domain-containing protein</fullName>
    </recommendedName>
</protein>
<comment type="caution">
    <text evidence="6">The sequence shown here is derived from an EMBL/GenBank/DDBJ whole genome shotgun (WGS) entry which is preliminary data.</text>
</comment>
<evidence type="ECO:0000313" key="6">
    <source>
        <dbReference type="EMBL" id="KAK3274136.1"/>
    </source>
</evidence>
<proteinExistence type="predicted"/>
<evidence type="ECO:0000259" key="5">
    <source>
        <dbReference type="PROSITE" id="PS50808"/>
    </source>
</evidence>
<dbReference type="GO" id="GO:0003677">
    <property type="term" value="F:DNA binding"/>
    <property type="evidence" value="ECO:0007669"/>
    <property type="project" value="InterPro"/>
</dbReference>
<dbReference type="EMBL" id="LGRX02007920">
    <property type="protein sequence ID" value="KAK3274136.1"/>
    <property type="molecule type" value="Genomic_DNA"/>
</dbReference>
<dbReference type="GO" id="GO:0008270">
    <property type="term" value="F:zinc ion binding"/>
    <property type="evidence" value="ECO:0007669"/>
    <property type="project" value="UniProtKB-KW"/>
</dbReference>
<dbReference type="InterPro" id="IPR036236">
    <property type="entry name" value="Znf_C2H2_sf"/>
</dbReference>
<keyword evidence="1" id="KW-0479">Metal-binding</keyword>
<organism evidence="6 7">
    <name type="scientific">Cymbomonas tetramitiformis</name>
    <dbReference type="NCBI Taxonomy" id="36881"/>
    <lineage>
        <taxon>Eukaryota</taxon>
        <taxon>Viridiplantae</taxon>
        <taxon>Chlorophyta</taxon>
        <taxon>Pyramimonadophyceae</taxon>
        <taxon>Pyramimonadales</taxon>
        <taxon>Pyramimonadaceae</taxon>
        <taxon>Cymbomonas</taxon>
    </lineage>
</organism>
<dbReference type="PROSITE" id="PS50808">
    <property type="entry name" value="ZF_BED"/>
    <property type="match status" value="1"/>
</dbReference>
<dbReference type="Proteomes" id="UP001190700">
    <property type="component" value="Unassembled WGS sequence"/>
</dbReference>
<dbReference type="Pfam" id="PF02892">
    <property type="entry name" value="zf-BED"/>
    <property type="match status" value="1"/>
</dbReference>
<keyword evidence="2 4" id="KW-0863">Zinc-finger</keyword>
<keyword evidence="3" id="KW-0862">Zinc</keyword>
<feature type="domain" description="BED-type" evidence="5">
    <location>
        <begin position="108"/>
        <end position="167"/>
    </location>
</feature>
<sequence>MQILFTKEFTKRGQLGPQPLHQNLAFIVILGGKRGRKANSQTPARATLIAQGKGLVKRTQINPFDAASSDNTFYSVREIKAERVRGNTTQWLIGWEESDGFEDAFGGKRRSPVWQHYRIQKDEQSGKILFVKCLHCPAENKAMAYCGNTTNLRAHLSSCHKDENCKLFVAEGQSTASGGENNDDSCSNPTQNTIEALVPQISDEKRDELHKLVTKWFVRCRRPLSLPENDVEFREIFERLTQGQYTPLKGNTPNL</sequence>